<sequence>MASKAYRNIIQRILGKEVPFLKLDVKKGLFKRIFG</sequence>
<comment type="caution">
    <text evidence="1">The sequence shown here is derived from an EMBL/GenBank/DDBJ whole genome shotgun (WGS) entry which is preliminary data.</text>
</comment>
<organism evidence="1">
    <name type="scientific">gut metagenome</name>
    <dbReference type="NCBI Taxonomy" id="749906"/>
    <lineage>
        <taxon>unclassified sequences</taxon>
        <taxon>metagenomes</taxon>
        <taxon>organismal metagenomes</taxon>
    </lineage>
</organism>
<evidence type="ECO:0000313" key="1">
    <source>
        <dbReference type="EMBL" id="EJW92186.1"/>
    </source>
</evidence>
<dbReference type="AlphaFoldDB" id="J9FBA8"/>
<name>J9FBA8_9ZZZZ</name>
<gene>
    <name evidence="1" type="ORF">EVA_19707</name>
</gene>
<accession>J9FBA8</accession>
<proteinExistence type="predicted"/>
<protein>
    <submittedName>
        <fullName evidence="1">Uncharacterized protein</fullName>
    </submittedName>
</protein>
<dbReference type="EMBL" id="AMCI01007707">
    <property type="protein sequence ID" value="EJW92186.1"/>
    <property type="molecule type" value="Genomic_DNA"/>
</dbReference>
<reference evidence="1" key="1">
    <citation type="journal article" date="2012" name="PLoS ONE">
        <title>Gene sets for utilization of primary and secondary nutrition supplies in the distal gut of endangered iberian lynx.</title>
        <authorList>
            <person name="Alcaide M."/>
            <person name="Messina E."/>
            <person name="Richter M."/>
            <person name="Bargiela R."/>
            <person name="Peplies J."/>
            <person name="Huws S.A."/>
            <person name="Newbold C.J."/>
            <person name="Golyshin P.N."/>
            <person name="Simon M.A."/>
            <person name="Lopez G."/>
            <person name="Yakimov M.M."/>
            <person name="Ferrer M."/>
        </authorList>
    </citation>
    <scope>NUCLEOTIDE SEQUENCE</scope>
</reference>